<evidence type="ECO:0000259" key="5">
    <source>
        <dbReference type="PROSITE" id="PS50977"/>
    </source>
</evidence>
<dbReference type="PRINTS" id="PR00455">
    <property type="entry name" value="HTHTETR"/>
</dbReference>
<keyword evidence="2 4" id="KW-0238">DNA-binding</keyword>
<gene>
    <name evidence="6" type="ORF">QQF73_04690</name>
</gene>
<dbReference type="SUPFAM" id="SSF48498">
    <property type="entry name" value="Tetracyclin repressor-like, C-terminal domain"/>
    <property type="match status" value="1"/>
</dbReference>
<reference evidence="6 7" key="1">
    <citation type="submission" date="2023-05" db="EMBL/GenBank/DDBJ databases">
        <title>Marinobacter albus sp. nov., a marine bacterium isolated from sand in a coastal intertidal zone of huludao.</title>
        <authorList>
            <person name="Deng T."/>
        </authorList>
    </citation>
    <scope>NUCLEOTIDE SEQUENCE [LARGE SCALE GENOMIC DNA]</scope>
    <source>
        <strain evidence="6 7">M216</strain>
    </source>
</reference>
<evidence type="ECO:0000313" key="6">
    <source>
        <dbReference type="EMBL" id="MDK9556913.1"/>
    </source>
</evidence>
<feature type="domain" description="HTH tetR-type" evidence="5">
    <location>
        <begin position="6"/>
        <end position="66"/>
    </location>
</feature>
<organism evidence="6 7">
    <name type="scientific">Marinobacter albus</name>
    <dbReference type="NCBI Taxonomy" id="3030833"/>
    <lineage>
        <taxon>Bacteria</taxon>
        <taxon>Pseudomonadati</taxon>
        <taxon>Pseudomonadota</taxon>
        <taxon>Gammaproteobacteria</taxon>
        <taxon>Pseudomonadales</taxon>
        <taxon>Marinobacteraceae</taxon>
        <taxon>Marinobacter</taxon>
    </lineage>
</organism>
<dbReference type="InterPro" id="IPR009057">
    <property type="entry name" value="Homeodomain-like_sf"/>
</dbReference>
<dbReference type="EMBL" id="JASSQD010000001">
    <property type="protein sequence ID" value="MDK9556913.1"/>
    <property type="molecule type" value="Genomic_DNA"/>
</dbReference>
<sequence>MSNRSHATQERILAAAETLILGRGFSSTGIDEIVDAAAITKSGFFYHYADKNEMARALVKRYLEKDNQVFTDLFARADSLSEDPLQQLLIFLHLFAETMTRMEMTHPGCLVVTFTYERYQADEQVADMVRQGVLTWRQLIAQRLATIAEIYPPRLEVDLEELADMFTTVVEGGILLTRVFDHNKHLGRQVLLYRNFLRMIFSPDPSR</sequence>
<keyword evidence="7" id="KW-1185">Reference proteome</keyword>
<dbReference type="PROSITE" id="PS50977">
    <property type="entry name" value="HTH_TETR_2"/>
    <property type="match status" value="1"/>
</dbReference>
<keyword evidence="1" id="KW-0805">Transcription regulation</keyword>
<dbReference type="SUPFAM" id="SSF46689">
    <property type="entry name" value="Homeodomain-like"/>
    <property type="match status" value="1"/>
</dbReference>
<accession>A0ABT7H970</accession>
<name>A0ABT7H970_9GAMM</name>
<proteinExistence type="predicted"/>
<evidence type="ECO:0000256" key="3">
    <source>
        <dbReference type="ARBA" id="ARBA00023163"/>
    </source>
</evidence>
<evidence type="ECO:0000256" key="4">
    <source>
        <dbReference type="PROSITE-ProRule" id="PRU00335"/>
    </source>
</evidence>
<dbReference type="Pfam" id="PF00440">
    <property type="entry name" value="TetR_N"/>
    <property type="match status" value="1"/>
</dbReference>
<evidence type="ECO:0000256" key="2">
    <source>
        <dbReference type="ARBA" id="ARBA00023125"/>
    </source>
</evidence>
<dbReference type="Pfam" id="PF16925">
    <property type="entry name" value="TetR_C_13"/>
    <property type="match status" value="1"/>
</dbReference>
<feature type="DNA-binding region" description="H-T-H motif" evidence="4">
    <location>
        <begin position="29"/>
        <end position="48"/>
    </location>
</feature>
<dbReference type="InterPro" id="IPR001647">
    <property type="entry name" value="HTH_TetR"/>
</dbReference>
<dbReference type="RefSeq" id="WP_219866612.1">
    <property type="nucleotide sequence ID" value="NZ_JASSQD010000001.1"/>
</dbReference>
<keyword evidence="3" id="KW-0804">Transcription</keyword>
<evidence type="ECO:0000256" key="1">
    <source>
        <dbReference type="ARBA" id="ARBA00023015"/>
    </source>
</evidence>
<protein>
    <submittedName>
        <fullName evidence="6">TetR/AcrR family transcriptional regulator</fullName>
    </submittedName>
</protein>
<dbReference type="Gene3D" id="1.10.357.10">
    <property type="entry name" value="Tetracycline Repressor, domain 2"/>
    <property type="match status" value="1"/>
</dbReference>
<dbReference type="PANTHER" id="PTHR47506">
    <property type="entry name" value="TRANSCRIPTIONAL REGULATORY PROTEIN"/>
    <property type="match status" value="1"/>
</dbReference>
<evidence type="ECO:0000313" key="7">
    <source>
        <dbReference type="Proteomes" id="UP001223547"/>
    </source>
</evidence>
<dbReference type="InterPro" id="IPR011075">
    <property type="entry name" value="TetR_C"/>
</dbReference>
<dbReference type="Proteomes" id="UP001223547">
    <property type="component" value="Unassembled WGS sequence"/>
</dbReference>
<dbReference type="InterPro" id="IPR036271">
    <property type="entry name" value="Tet_transcr_reg_TetR-rel_C_sf"/>
</dbReference>
<dbReference type="PANTHER" id="PTHR47506:SF1">
    <property type="entry name" value="HTH-TYPE TRANSCRIPTIONAL REGULATOR YJDC"/>
    <property type="match status" value="1"/>
</dbReference>
<comment type="caution">
    <text evidence="6">The sequence shown here is derived from an EMBL/GenBank/DDBJ whole genome shotgun (WGS) entry which is preliminary data.</text>
</comment>